<comment type="caution">
    <text evidence="5">The sequence shown here is derived from an EMBL/GenBank/DDBJ whole genome shotgun (WGS) entry which is preliminary data.</text>
</comment>
<feature type="domain" description="Carboxylesterase type B" evidence="4">
    <location>
        <begin position="78"/>
        <end position="454"/>
    </location>
</feature>
<dbReference type="InterPro" id="IPR002018">
    <property type="entry name" value="CarbesteraseB"/>
</dbReference>
<protein>
    <recommendedName>
        <fullName evidence="3">Carboxylic ester hydrolase</fullName>
        <ecNumber evidence="3">3.1.1.-</ecNumber>
    </recommendedName>
</protein>
<organism evidence="5 6">
    <name type="scientific">Mycena citricolor</name>
    <dbReference type="NCBI Taxonomy" id="2018698"/>
    <lineage>
        <taxon>Eukaryota</taxon>
        <taxon>Fungi</taxon>
        <taxon>Dikarya</taxon>
        <taxon>Basidiomycota</taxon>
        <taxon>Agaricomycotina</taxon>
        <taxon>Agaricomycetes</taxon>
        <taxon>Agaricomycetidae</taxon>
        <taxon>Agaricales</taxon>
        <taxon>Marasmiineae</taxon>
        <taxon>Mycenaceae</taxon>
        <taxon>Mycena</taxon>
    </lineage>
</organism>
<keyword evidence="6" id="KW-1185">Reference proteome</keyword>
<dbReference type="Gene3D" id="3.40.50.1820">
    <property type="entry name" value="alpha/beta hydrolase"/>
    <property type="match status" value="1"/>
</dbReference>
<comment type="similarity">
    <text evidence="1 3">Belongs to the type-B carboxylesterase/lipase family.</text>
</comment>
<name>A0AAD2HLW2_9AGAR</name>
<dbReference type="InterPro" id="IPR019826">
    <property type="entry name" value="Carboxylesterase_B_AS"/>
</dbReference>
<dbReference type="PANTHER" id="PTHR11559">
    <property type="entry name" value="CARBOXYLESTERASE"/>
    <property type="match status" value="1"/>
</dbReference>
<evidence type="ECO:0000313" key="6">
    <source>
        <dbReference type="Proteomes" id="UP001295794"/>
    </source>
</evidence>
<sequence length="490" mass="52760">MISISSLSAALFYASLAAGLGLEAASVTLDYGTFAGLVDLEQRIVYFRGVRYADPPRRWTAPVSPPTRHLGHVQATTIYAPTTTTADNPLPVLVYFHGGGFEDGSTHDYAPEHIMQSSVNPLVFVTFEFRQGPLGFLGGAAVKKHGSLNVGLLDQQAALRWVQRYIRKFGGDPAWVTIWGESGGAGATMFHLIGSDPSLFHQAMGNSPSLNYLPAYDDPYVESLFTEFAQNAGCLDLDCLRSVPADTIAAAGQKVLASHPATLYPFAPVFDGAFFTQRPVEAFSRGQFAQVPVLFGSNTDEGAGWSASLADGAANTSSHNATQATVYRFLRGQYAALSQKSFDTAVRLHYPLAAYGGSVGLQAQQMYGELRYICTAVLVTGSARPAYHYRWDNPSLGSHHAADLAAFFWDTSAFGSADRALIDAMRRYFTSFVTDGAPAAADAVVWAPVSSAHGSPRLLLNPSEMRLEPVPGDLRARCAFWHGIAVELRV</sequence>
<keyword evidence="2 3" id="KW-0378">Hydrolase</keyword>
<dbReference type="EMBL" id="CAVNYO010000405">
    <property type="protein sequence ID" value="CAK5276227.1"/>
    <property type="molecule type" value="Genomic_DNA"/>
</dbReference>
<dbReference type="EC" id="3.1.1.-" evidence="3"/>
<feature type="signal peptide" evidence="3">
    <location>
        <begin position="1"/>
        <end position="17"/>
    </location>
</feature>
<keyword evidence="3" id="KW-0732">Signal</keyword>
<dbReference type="Pfam" id="PF00135">
    <property type="entry name" value="COesterase"/>
    <property type="match status" value="1"/>
</dbReference>
<reference evidence="5" key="1">
    <citation type="submission" date="2023-11" db="EMBL/GenBank/DDBJ databases">
        <authorList>
            <person name="De Vega J J."/>
            <person name="De Vega J J."/>
        </authorList>
    </citation>
    <scope>NUCLEOTIDE SEQUENCE</scope>
</reference>
<evidence type="ECO:0000256" key="1">
    <source>
        <dbReference type="ARBA" id="ARBA00005964"/>
    </source>
</evidence>
<dbReference type="SUPFAM" id="SSF53474">
    <property type="entry name" value="alpha/beta-Hydrolases"/>
    <property type="match status" value="1"/>
</dbReference>
<dbReference type="PROSITE" id="PS00122">
    <property type="entry name" value="CARBOXYLESTERASE_B_1"/>
    <property type="match status" value="1"/>
</dbReference>
<dbReference type="Proteomes" id="UP001295794">
    <property type="component" value="Unassembled WGS sequence"/>
</dbReference>
<evidence type="ECO:0000259" key="4">
    <source>
        <dbReference type="Pfam" id="PF00135"/>
    </source>
</evidence>
<dbReference type="AlphaFoldDB" id="A0AAD2HLW2"/>
<feature type="chain" id="PRO_5041779303" description="Carboxylic ester hydrolase" evidence="3">
    <location>
        <begin position="18"/>
        <end position="490"/>
    </location>
</feature>
<evidence type="ECO:0000256" key="3">
    <source>
        <dbReference type="RuleBase" id="RU361235"/>
    </source>
</evidence>
<accession>A0AAD2HLW2</accession>
<dbReference type="InterPro" id="IPR050309">
    <property type="entry name" value="Type-B_Carboxylest/Lipase"/>
</dbReference>
<evidence type="ECO:0000313" key="5">
    <source>
        <dbReference type="EMBL" id="CAK5276227.1"/>
    </source>
</evidence>
<gene>
    <name evidence="5" type="ORF">MYCIT1_LOCUS24341</name>
</gene>
<evidence type="ECO:0000256" key="2">
    <source>
        <dbReference type="ARBA" id="ARBA00022801"/>
    </source>
</evidence>
<dbReference type="GO" id="GO:0016787">
    <property type="term" value="F:hydrolase activity"/>
    <property type="evidence" value="ECO:0007669"/>
    <property type="project" value="UniProtKB-KW"/>
</dbReference>
<proteinExistence type="inferred from homology"/>
<dbReference type="InterPro" id="IPR029058">
    <property type="entry name" value="AB_hydrolase_fold"/>
</dbReference>